<dbReference type="GO" id="GO:0032979">
    <property type="term" value="P:protein insertion into mitochondrial inner membrane from matrix"/>
    <property type="evidence" value="ECO:0007669"/>
    <property type="project" value="TreeGrafter"/>
</dbReference>
<dbReference type="EMBL" id="LR899010">
    <property type="protein sequence ID" value="CAD7083435.1"/>
    <property type="molecule type" value="Genomic_DNA"/>
</dbReference>
<protein>
    <submittedName>
        <fullName evidence="2">Uncharacterized protein</fullName>
    </submittedName>
</protein>
<feature type="region of interest" description="Disordered" evidence="1">
    <location>
        <begin position="58"/>
        <end position="83"/>
    </location>
</feature>
<dbReference type="PANTHER" id="PTHR13333:SF5">
    <property type="entry name" value="M-AAA PROTEASE-INTERACTING PROTEIN 1, MITOCHONDRIAL"/>
    <property type="match status" value="1"/>
</dbReference>
<reference evidence="2 3" key="1">
    <citation type="submission" date="2020-11" db="EMBL/GenBank/DDBJ databases">
        <authorList>
            <person name="Wallbank WR R."/>
            <person name="Pardo Diaz C."/>
            <person name="Kozak K."/>
            <person name="Martin S."/>
            <person name="Jiggins C."/>
            <person name="Moest M."/>
            <person name="Warren A I."/>
            <person name="Generalovic N T."/>
            <person name="Byers J.R.P. K."/>
            <person name="Montejo-Kovacevich G."/>
            <person name="Yen C E."/>
        </authorList>
    </citation>
    <scope>NUCLEOTIDE SEQUENCE [LARGE SCALE GENOMIC DNA]</scope>
</reference>
<feature type="compositionally biased region" description="Basic and acidic residues" evidence="1">
    <location>
        <begin position="58"/>
        <end position="67"/>
    </location>
</feature>
<dbReference type="Proteomes" id="UP000594454">
    <property type="component" value="Chromosome 2"/>
</dbReference>
<evidence type="ECO:0000313" key="2">
    <source>
        <dbReference type="EMBL" id="CAD7083435.1"/>
    </source>
</evidence>
<name>A0A7R8UMA0_HERIL</name>
<dbReference type="FunCoup" id="A0A7R8UMA0">
    <property type="interactions" value="1"/>
</dbReference>
<dbReference type="GO" id="GO:0043022">
    <property type="term" value="F:ribosome binding"/>
    <property type="evidence" value="ECO:0007669"/>
    <property type="project" value="TreeGrafter"/>
</dbReference>
<organism evidence="2 3">
    <name type="scientific">Hermetia illucens</name>
    <name type="common">Black soldier fly</name>
    <dbReference type="NCBI Taxonomy" id="343691"/>
    <lineage>
        <taxon>Eukaryota</taxon>
        <taxon>Metazoa</taxon>
        <taxon>Ecdysozoa</taxon>
        <taxon>Arthropoda</taxon>
        <taxon>Hexapoda</taxon>
        <taxon>Insecta</taxon>
        <taxon>Pterygota</taxon>
        <taxon>Neoptera</taxon>
        <taxon>Endopterygota</taxon>
        <taxon>Diptera</taxon>
        <taxon>Brachycera</taxon>
        <taxon>Stratiomyomorpha</taxon>
        <taxon>Stratiomyidae</taxon>
        <taxon>Hermetiinae</taxon>
        <taxon>Hermetia</taxon>
    </lineage>
</organism>
<dbReference type="OMA" id="STYKILQ"/>
<accession>A0A7R8UMA0</accession>
<dbReference type="GO" id="GO:0005743">
    <property type="term" value="C:mitochondrial inner membrane"/>
    <property type="evidence" value="ECO:0007669"/>
    <property type="project" value="TreeGrafter"/>
</dbReference>
<dbReference type="AlphaFoldDB" id="A0A7R8UMA0"/>
<sequence>MFRRLLSVNHFRSVSPSFIRVAAVALSFGKLSTYSQLAEISTSIVQSRDLTLYINRGKKEAQSEKSPSDGPQSSQENDHEKKQGRMVPKLIYIQHPMRYLKNKLDLLKLKFFWDFSFKQKDFFYGASKAVVVVLDLIREQNAIDIHEVTTTGGFKQIARDMILSREDPRMQLMKFRMKDIMKAIPVKIHLIKRDDKKHCLIDVFFVAMRNIKDFRTPDEVREIIENVRKFDTTRSTEKQNQPNRIIFAEIYTRFYREYTEGVPPEWSIAFYKITSFDVL</sequence>
<gene>
    <name evidence="2" type="ORF">HERILL_LOCUS6396</name>
</gene>
<evidence type="ECO:0000313" key="3">
    <source>
        <dbReference type="Proteomes" id="UP000594454"/>
    </source>
</evidence>
<dbReference type="PANTHER" id="PTHR13333">
    <property type="entry name" value="M-AAA PROTEASE-INTERACTING PROTEIN 1, MITOCHONDRIAL"/>
    <property type="match status" value="1"/>
</dbReference>
<proteinExistence type="predicted"/>
<dbReference type="InParanoid" id="A0A7R8UMA0"/>
<keyword evidence="3" id="KW-1185">Reference proteome</keyword>
<evidence type="ECO:0000256" key="1">
    <source>
        <dbReference type="SAM" id="MobiDB-lite"/>
    </source>
</evidence>
<dbReference type="OrthoDB" id="6361925at2759"/>